<accession>A0ABV5ANB0</accession>
<evidence type="ECO:0000313" key="2">
    <source>
        <dbReference type="Proteomes" id="UP001580346"/>
    </source>
</evidence>
<sequence length="70" mass="8188">MKAKKNELVSLLAQECNSMQDIQQLLKDMFKETNYFGEHKELTGDLPYSDHMIPPAMVYVYPYDIYILPS</sequence>
<reference evidence="1 2" key="1">
    <citation type="submission" date="2024-09" db="EMBL/GenBank/DDBJ databases">
        <title>Paenibacillus zeirhizospherea sp. nov., isolated from surface of the maize (Zea mays) roots in a horticulture field, Hungary.</title>
        <authorList>
            <person name="Marton D."/>
            <person name="Farkas M."/>
            <person name="Bedics A."/>
            <person name="Toth E."/>
            <person name="Tancsics A."/>
            <person name="Boka K."/>
            <person name="Maroti G."/>
            <person name="Kriszt B."/>
            <person name="Cserhati M."/>
        </authorList>
    </citation>
    <scope>NUCLEOTIDE SEQUENCE [LARGE SCALE GENOMIC DNA]</scope>
    <source>
        <strain evidence="1 2">KCTC 33519</strain>
    </source>
</reference>
<keyword evidence="2" id="KW-1185">Reference proteome</keyword>
<dbReference type="RefSeq" id="WP_375353120.1">
    <property type="nucleotide sequence ID" value="NZ_JBHHMI010000001.1"/>
</dbReference>
<comment type="caution">
    <text evidence="1">The sequence shown here is derived from an EMBL/GenBank/DDBJ whole genome shotgun (WGS) entry which is preliminary data.</text>
</comment>
<proteinExistence type="predicted"/>
<dbReference type="Proteomes" id="UP001580346">
    <property type="component" value="Unassembled WGS sequence"/>
</dbReference>
<organism evidence="1 2">
    <name type="scientific">Paenibacillus enshidis</name>
    <dbReference type="NCBI Taxonomy" id="1458439"/>
    <lineage>
        <taxon>Bacteria</taxon>
        <taxon>Bacillati</taxon>
        <taxon>Bacillota</taxon>
        <taxon>Bacilli</taxon>
        <taxon>Bacillales</taxon>
        <taxon>Paenibacillaceae</taxon>
        <taxon>Paenibacillus</taxon>
    </lineage>
</organism>
<gene>
    <name evidence="1" type="ORF">ACE41H_02555</name>
</gene>
<protein>
    <submittedName>
        <fullName evidence="1">Uncharacterized protein</fullName>
    </submittedName>
</protein>
<dbReference type="EMBL" id="JBHHMI010000001">
    <property type="protein sequence ID" value="MFB5265670.1"/>
    <property type="molecule type" value="Genomic_DNA"/>
</dbReference>
<name>A0ABV5ANB0_9BACL</name>
<evidence type="ECO:0000313" key="1">
    <source>
        <dbReference type="EMBL" id="MFB5265670.1"/>
    </source>
</evidence>